<accession>A0ABQ4Y402</accession>
<gene>
    <name evidence="1" type="ORF">Tco_0705231</name>
</gene>
<organism evidence="1 2">
    <name type="scientific">Tanacetum coccineum</name>
    <dbReference type="NCBI Taxonomy" id="301880"/>
    <lineage>
        <taxon>Eukaryota</taxon>
        <taxon>Viridiplantae</taxon>
        <taxon>Streptophyta</taxon>
        <taxon>Embryophyta</taxon>
        <taxon>Tracheophyta</taxon>
        <taxon>Spermatophyta</taxon>
        <taxon>Magnoliopsida</taxon>
        <taxon>eudicotyledons</taxon>
        <taxon>Gunneridae</taxon>
        <taxon>Pentapetalae</taxon>
        <taxon>asterids</taxon>
        <taxon>campanulids</taxon>
        <taxon>Asterales</taxon>
        <taxon>Asteraceae</taxon>
        <taxon>Asteroideae</taxon>
        <taxon>Anthemideae</taxon>
        <taxon>Anthemidinae</taxon>
        <taxon>Tanacetum</taxon>
    </lineage>
</organism>
<comment type="caution">
    <text evidence="1">The sequence shown here is derived from an EMBL/GenBank/DDBJ whole genome shotgun (WGS) entry which is preliminary data.</text>
</comment>
<proteinExistence type="predicted"/>
<keyword evidence="2" id="KW-1185">Reference proteome</keyword>
<evidence type="ECO:0000313" key="1">
    <source>
        <dbReference type="EMBL" id="GJS72390.1"/>
    </source>
</evidence>
<evidence type="ECO:0000313" key="2">
    <source>
        <dbReference type="Proteomes" id="UP001151760"/>
    </source>
</evidence>
<reference evidence="1" key="2">
    <citation type="submission" date="2022-01" db="EMBL/GenBank/DDBJ databases">
        <authorList>
            <person name="Yamashiro T."/>
            <person name="Shiraishi A."/>
            <person name="Satake H."/>
            <person name="Nakayama K."/>
        </authorList>
    </citation>
    <scope>NUCLEOTIDE SEQUENCE</scope>
</reference>
<protein>
    <submittedName>
        <fullName evidence="1">Uncharacterized protein</fullName>
    </submittedName>
</protein>
<name>A0ABQ4Y402_9ASTR</name>
<reference evidence="1" key="1">
    <citation type="journal article" date="2022" name="Int. J. Mol. Sci.">
        <title>Draft Genome of Tanacetum Coccineum: Genomic Comparison of Closely Related Tanacetum-Family Plants.</title>
        <authorList>
            <person name="Yamashiro T."/>
            <person name="Shiraishi A."/>
            <person name="Nakayama K."/>
            <person name="Satake H."/>
        </authorList>
    </citation>
    <scope>NUCLEOTIDE SEQUENCE</scope>
</reference>
<dbReference type="EMBL" id="BQNB010010076">
    <property type="protein sequence ID" value="GJS72390.1"/>
    <property type="molecule type" value="Genomic_DNA"/>
</dbReference>
<sequence length="83" mass="9259">MSSKILPCGDGSCWKTFKPIASLIAKGKLKERRAREVRGKYGVSVSARPDVWIEEVPCCSIREAQWIPIALMVRFGVSSKEYG</sequence>
<dbReference type="Proteomes" id="UP001151760">
    <property type="component" value="Unassembled WGS sequence"/>
</dbReference>